<feature type="domain" description="Cyclic di-GMP receptor atypical PilZ" evidence="1">
    <location>
        <begin position="46"/>
        <end position="175"/>
    </location>
</feature>
<protein>
    <recommendedName>
        <fullName evidence="1">Cyclic di-GMP receptor atypical PilZ domain-containing protein</fullName>
    </recommendedName>
</protein>
<proteinExistence type="predicted"/>
<dbReference type="EMBL" id="VMNH01000001">
    <property type="protein sequence ID" value="TVO79034.1"/>
    <property type="molecule type" value="Genomic_DNA"/>
</dbReference>
<dbReference type="InterPro" id="IPR031800">
    <property type="entry name" value="PilZ_atypical"/>
</dbReference>
<name>A0A558E1F1_9GAMM</name>
<evidence type="ECO:0000259" key="1">
    <source>
        <dbReference type="Pfam" id="PF16823"/>
    </source>
</evidence>
<evidence type="ECO:0000313" key="2">
    <source>
        <dbReference type="EMBL" id="TVO79034.1"/>
    </source>
</evidence>
<dbReference type="AlphaFoldDB" id="A0A558E1F1"/>
<sequence>MRERSSGVSYQGKMMIAWCDASNTVSADLTNLNERNARLLKALLLSQESHRDLSEETSDLMRVEAKLDLLLDMVSQFLQQQSQASVEADVVLWSEGISWSVLTNPLPGNNQRLWLSLYIDADLTQPLKLLVQVTAVHQRHGRTEVEAEFIGLDEQVMDLLGKFVFRQHRRFIAQQKALKRMDAE</sequence>
<reference evidence="2 3" key="1">
    <citation type="submission" date="2019-07" db="EMBL/GenBank/DDBJ databases">
        <title>The pathways for chlorine oxyanion respiration interact through the shared metabolite chlorate.</title>
        <authorList>
            <person name="Barnum T.P."/>
            <person name="Cheng Y."/>
            <person name="Hill K.A."/>
            <person name="Lucas L.N."/>
            <person name="Carlson H.K."/>
            <person name="Coates J.D."/>
        </authorList>
    </citation>
    <scope>NUCLEOTIDE SEQUENCE [LARGE SCALE GENOMIC DNA]</scope>
    <source>
        <strain evidence="2 3">BK-1</strain>
    </source>
</reference>
<keyword evidence="3" id="KW-1185">Reference proteome</keyword>
<dbReference type="OrthoDB" id="9151696at2"/>
<evidence type="ECO:0000313" key="3">
    <source>
        <dbReference type="Proteomes" id="UP000316649"/>
    </source>
</evidence>
<gene>
    <name evidence="2" type="ORF">FHP88_00275</name>
</gene>
<accession>A0A558E1F1</accession>
<dbReference type="Proteomes" id="UP000316649">
    <property type="component" value="Unassembled WGS sequence"/>
</dbReference>
<dbReference type="Pfam" id="PF16823">
    <property type="entry name" value="tPilZ"/>
    <property type="match status" value="1"/>
</dbReference>
<comment type="caution">
    <text evidence="2">The sequence shown here is derived from an EMBL/GenBank/DDBJ whole genome shotgun (WGS) entry which is preliminary data.</text>
</comment>
<dbReference type="RefSeq" id="WP_144356991.1">
    <property type="nucleotide sequence ID" value="NZ_VMNH01000001.1"/>
</dbReference>
<organism evidence="2 3">
    <name type="scientific">Sedimenticola selenatireducens</name>
    <dbReference type="NCBI Taxonomy" id="191960"/>
    <lineage>
        <taxon>Bacteria</taxon>
        <taxon>Pseudomonadati</taxon>
        <taxon>Pseudomonadota</taxon>
        <taxon>Gammaproteobacteria</taxon>
        <taxon>Chromatiales</taxon>
        <taxon>Sedimenticolaceae</taxon>
        <taxon>Sedimenticola</taxon>
    </lineage>
</organism>